<gene>
    <name evidence="2" type="ORF">EGK_00003</name>
</gene>
<accession>G8F244</accession>
<feature type="non-terminal residue" evidence="2">
    <location>
        <position position="1"/>
    </location>
</feature>
<reference evidence="2 3" key="1">
    <citation type="journal article" date="2011" name="Nat. Biotechnol.">
        <title>Genome sequencing and comparison of two nonhuman primate animal models, the cynomolgus and Chinese rhesus macaques.</title>
        <authorList>
            <person name="Yan G."/>
            <person name="Zhang G."/>
            <person name="Fang X."/>
            <person name="Zhang Y."/>
            <person name="Li C."/>
            <person name="Ling F."/>
            <person name="Cooper D.N."/>
            <person name="Li Q."/>
            <person name="Li Y."/>
            <person name="van Gool A.J."/>
            <person name="Du H."/>
            <person name="Chen J."/>
            <person name="Chen R."/>
            <person name="Zhang P."/>
            <person name="Huang Z."/>
            <person name="Thompson J.R."/>
            <person name="Meng Y."/>
            <person name="Bai Y."/>
            <person name="Wang J."/>
            <person name="Zhuo M."/>
            <person name="Wang T."/>
            <person name="Huang Y."/>
            <person name="Wei L."/>
            <person name="Li J."/>
            <person name="Wang Z."/>
            <person name="Hu H."/>
            <person name="Yang P."/>
            <person name="Le L."/>
            <person name="Stenson P.D."/>
            <person name="Li B."/>
            <person name="Liu X."/>
            <person name="Ball E.V."/>
            <person name="An N."/>
            <person name="Huang Q."/>
            <person name="Zhang Y."/>
            <person name="Fan W."/>
            <person name="Zhang X."/>
            <person name="Li Y."/>
            <person name="Wang W."/>
            <person name="Katze M.G."/>
            <person name="Su B."/>
            <person name="Nielsen R."/>
            <person name="Yang H."/>
            <person name="Wang J."/>
            <person name="Wang X."/>
            <person name="Wang J."/>
        </authorList>
    </citation>
    <scope>NUCLEOTIDE SEQUENCE [LARGE SCALE GENOMIC DNA]</scope>
    <source>
        <strain evidence="2 3">CR-5</strain>
    </source>
</reference>
<dbReference type="Proteomes" id="UP000013456">
    <property type="component" value="Unassembled WGS sequence"/>
</dbReference>
<feature type="region of interest" description="Disordered" evidence="1">
    <location>
        <begin position="25"/>
        <end position="99"/>
    </location>
</feature>
<dbReference type="EMBL" id="JH311809">
    <property type="protein sequence ID" value="EHH25693.1"/>
    <property type="molecule type" value="Genomic_DNA"/>
</dbReference>
<evidence type="ECO:0000313" key="2">
    <source>
        <dbReference type="EMBL" id="EHH25693.1"/>
    </source>
</evidence>
<proteinExistence type="predicted"/>
<dbReference type="AlphaFoldDB" id="G8F244"/>
<name>G8F244_MACMU</name>
<feature type="compositionally biased region" description="Low complexity" evidence="1">
    <location>
        <begin position="45"/>
        <end position="60"/>
    </location>
</feature>
<evidence type="ECO:0000256" key="1">
    <source>
        <dbReference type="SAM" id="MobiDB-lite"/>
    </source>
</evidence>
<feature type="compositionally biased region" description="Low complexity" evidence="1">
    <location>
        <begin position="25"/>
        <end position="35"/>
    </location>
</feature>
<organism evidence="2 3">
    <name type="scientific">Macaca mulatta</name>
    <name type="common">Rhesus macaque</name>
    <dbReference type="NCBI Taxonomy" id="9544"/>
    <lineage>
        <taxon>Eukaryota</taxon>
        <taxon>Metazoa</taxon>
        <taxon>Chordata</taxon>
        <taxon>Craniata</taxon>
        <taxon>Vertebrata</taxon>
        <taxon>Euteleostomi</taxon>
        <taxon>Mammalia</taxon>
        <taxon>Eutheria</taxon>
        <taxon>Euarchontoglires</taxon>
        <taxon>Primates</taxon>
        <taxon>Haplorrhini</taxon>
        <taxon>Catarrhini</taxon>
        <taxon>Cercopithecidae</taxon>
        <taxon>Cercopithecinae</taxon>
        <taxon>Macaca</taxon>
    </lineage>
</organism>
<protein>
    <submittedName>
        <fullName evidence="2">Uncharacterized protein</fullName>
    </submittedName>
</protein>
<feature type="non-terminal residue" evidence="2">
    <location>
        <position position="99"/>
    </location>
</feature>
<evidence type="ECO:0000313" key="3">
    <source>
        <dbReference type="Proteomes" id="UP000013456"/>
    </source>
</evidence>
<sequence length="99" mass="10241">TFPTPGPGSWDLQTVAVWGTFLPTTLTGLGHTPEPALNPGPKGQPESLSPEVPLSSRLLSTPAWDSPANSHRTPETQPLAPSLAEAVSPADPLAVRNAS</sequence>